<reference evidence="2 3" key="1">
    <citation type="submission" date="2023-01" db="EMBL/GenBank/DDBJ databases">
        <title>Analysis of 21 Apiospora genomes using comparative genomics revels a genus with tremendous synthesis potential of carbohydrate active enzymes and secondary metabolites.</title>
        <authorList>
            <person name="Sorensen T."/>
        </authorList>
    </citation>
    <scope>NUCLEOTIDE SEQUENCE [LARGE SCALE GENOMIC DNA]</scope>
    <source>
        <strain evidence="2 3">CBS 83171</strain>
    </source>
</reference>
<evidence type="ECO:0000313" key="2">
    <source>
        <dbReference type="EMBL" id="KAK8078373.1"/>
    </source>
</evidence>
<dbReference type="SUPFAM" id="SSF48403">
    <property type="entry name" value="Ankyrin repeat"/>
    <property type="match status" value="1"/>
</dbReference>
<comment type="caution">
    <text evidence="2">The sequence shown here is derived from an EMBL/GenBank/DDBJ whole genome shotgun (WGS) entry which is preliminary data.</text>
</comment>
<accession>A0ABR1W4E7</accession>
<keyword evidence="1" id="KW-0040">ANK repeat</keyword>
<proteinExistence type="predicted"/>
<dbReference type="Proteomes" id="UP001446871">
    <property type="component" value="Unassembled WGS sequence"/>
</dbReference>
<dbReference type="PROSITE" id="PS50088">
    <property type="entry name" value="ANK_REPEAT"/>
    <property type="match status" value="1"/>
</dbReference>
<dbReference type="Pfam" id="PF00023">
    <property type="entry name" value="Ank"/>
    <property type="match status" value="1"/>
</dbReference>
<sequence>MPASTRHIMAHGLGDILVHGLKETGSSSAIRAAEAGRLDLVGTLFEVMEKKLSDFPHFDRELLLAGVRGGQKQVVQKLLDDGTDINGRVEEDEKLGIGSPLDVPLVAAASRGNIDMRRPIKFAAAHGHEEVVELLIERGASPLPAFFGAAEGGQPRVFKALLDRFPDMLRGGDRGCLQTVNRRWGWEPDAPDYPS</sequence>
<dbReference type="PROSITE" id="PS50297">
    <property type="entry name" value="ANK_REP_REGION"/>
    <property type="match status" value="1"/>
</dbReference>
<protein>
    <recommendedName>
        <fullName evidence="4">Ankyrin repeat domain-containing protein</fullName>
    </recommendedName>
</protein>
<evidence type="ECO:0008006" key="4">
    <source>
        <dbReference type="Google" id="ProtNLM"/>
    </source>
</evidence>
<dbReference type="InterPro" id="IPR002110">
    <property type="entry name" value="Ankyrin_rpt"/>
</dbReference>
<organism evidence="2 3">
    <name type="scientific">Apiospora saccharicola</name>
    <dbReference type="NCBI Taxonomy" id="335842"/>
    <lineage>
        <taxon>Eukaryota</taxon>
        <taxon>Fungi</taxon>
        <taxon>Dikarya</taxon>
        <taxon>Ascomycota</taxon>
        <taxon>Pezizomycotina</taxon>
        <taxon>Sordariomycetes</taxon>
        <taxon>Xylariomycetidae</taxon>
        <taxon>Amphisphaeriales</taxon>
        <taxon>Apiosporaceae</taxon>
        <taxon>Apiospora</taxon>
    </lineage>
</organism>
<dbReference type="Gene3D" id="1.25.40.20">
    <property type="entry name" value="Ankyrin repeat-containing domain"/>
    <property type="match status" value="1"/>
</dbReference>
<dbReference type="EMBL" id="JAQQWM010000002">
    <property type="protein sequence ID" value="KAK8078373.1"/>
    <property type="molecule type" value="Genomic_DNA"/>
</dbReference>
<name>A0ABR1W4E7_9PEZI</name>
<evidence type="ECO:0000256" key="1">
    <source>
        <dbReference type="PROSITE-ProRule" id="PRU00023"/>
    </source>
</evidence>
<gene>
    <name evidence="2" type="ORF">PG996_004543</name>
</gene>
<dbReference type="InterPro" id="IPR036770">
    <property type="entry name" value="Ankyrin_rpt-contain_sf"/>
</dbReference>
<evidence type="ECO:0000313" key="3">
    <source>
        <dbReference type="Proteomes" id="UP001446871"/>
    </source>
</evidence>
<feature type="repeat" description="ANK" evidence="1">
    <location>
        <begin position="115"/>
        <end position="141"/>
    </location>
</feature>
<keyword evidence="3" id="KW-1185">Reference proteome</keyword>